<evidence type="ECO:0000313" key="3">
    <source>
        <dbReference type="Proteomes" id="UP001154114"/>
    </source>
</evidence>
<name>A0A9P0FQQ6_CHRIL</name>
<keyword evidence="1" id="KW-0732">Signal</keyword>
<organism evidence="2 3">
    <name type="scientific">Chrysodeixis includens</name>
    <name type="common">Soybean looper</name>
    <name type="synonym">Pseudoplusia includens</name>
    <dbReference type="NCBI Taxonomy" id="689277"/>
    <lineage>
        <taxon>Eukaryota</taxon>
        <taxon>Metazoa</taxon>
        <taxon>Ecdysozoa</taxon>
        <taxon>Arthropoda</taxon>
        <taxon>Hexapoda</taxon>
        <taxon>Insecta</taxon>
        <taxon>Pterygota</taxon>
        <taxon>Neoptera</taxon>
        <taxon>Endopterygota</taxon>
        <taxon>Lepidoptera</taxon>
        <taxon>Glossata</taxon>
        <taxon>Ditrysia</taxon>
        <taxon>Noctuoidea</taxon>
        <taxon>Noctuidae</taxon>
        <taxon>Plusiinae</taxon>
        <taxon>Chrysodeixis</taxon>
    </lineage>
</organism>
<protein>
    <submittedName>
        <fullName evidence="2">Uncharacterized protein</fullName>
    </submittedName>
</protein>
<proteinExistence type="predicted"/>
<feature type="chain" id="PRO_5040178225" evidence="1">
    <location>
        <begin position="21"/>
        <end position="185"/>
    </location>
</feature>
<accession>A0A9P0FQQ6</accession>
<evidence type="ECO:0000313" key="2">
    <source>
        <dbReference type="EMBL" id="CAH0587164.1"/>
    </source>
</evidence>
<dbReference type="OrthoDB" id="7410140at2759"/>
<dbReference type="Gene3D" id="1.10.238.270">
    <property type="match status" value="1"/>
</dbReference>
<evidence type="ECO:0000256" key="1">
    <source>
        <dbReference type="SAM" id="SignalP"/>
    </source>
</evidence>
<gene>
    <name evidence="2" type="ORF">CINC_LOCUS3627</name>
</gene>
<keyword evidence="3" id="KW-1185">Reference proteome</keyword>
<dbReference type="EMBL" id="LR824018">
    <property type="protein sequence ID" value="CAH0587164.1"/>
    <property type="molecule type" value="Genomic_DNA"/>
</dbReference>
<sequence length="185" mass="19979">MFNVVISLAVFAALLSVCYGAPSAICGGSPDNLFLCSTVPLLVGEEANRRCAAVTEECEKVNCLLDESMLMEDNEVMHERFALVLTEFAKTSPEYAPAVEAAISECLNRTLEPQGIHLNCPAYDVTYCMYIRFLRVSAATNWSPAESCAASREYARSCPICPPECATIDIPTGSCNACSVTNLNV</sequence>
<reference evidence="2" key="1">
    <citation type="submission" date="2021-12" db="EMBL/GenBank/DDBJ databases">
        <authorList>
            <person name="King R."/>
        </authorList>
    </citation>
    <scope>NUCLEOTIDE SEQUENCE</scope>
</reference>
<dbReference type="AlphaFoldDB" id="A0A9P0FQQ6"/>
<dbReference type="Proteomes" id="UP001154114">
    <property type="component" value="Chromosome 15"/>
</dbReference>
<feature type="signal peptide" evidence="1">
    <location>
        <begin position="1"/>
        <end position="20"/>
    </location>
</feature>